<evidence type="ECO:0000313" key="1">
    <source>
        <dbReference type="EMBL" id="TCU97318.1"/>
    </source>
</evidence>
<dbReference type="AlphaFoldDB" id="A0A4R3V2A1"/>
<proteinExistence type="predicted"/>
<sequence length="156" mass="16826">MTVKTQGTHLYFLNTLESTVALVKLTCPTGISGLGGARDQIDSTCLDDTDDRRYVAGLGNPGQVSVPFNLHPEDASHQVLFDLKESGETLSWIICLSDGTAVPTLTDDEITPPTGRTSAEFQAFVQDVNIDAATNDIVKGTLTLQRSGKVTWNWKA</sequence>
<accession>A0A4R3V2A1</accession>
<dbReference type="OrthoDB" id="8641166at2"/>
<dbReference type="InterPro" id="IPR032495">
    <property type="entry name" value="Phage_TTP_11"/>
</dbReference>
<evidence type="ECO:0000313" key="2">
    <source>
        <dbReference type="Proteomes" id="UP000294692"/>
    </source>
</evidence>
<reference evidence="1 2" key="1">
    <citation type="submission" date="2019-03" db="EMBL/GenBank/DDBJ databases">
        <title>Genomic Encyclopedia of Type Strains, Phase IV (KMG-IV): sequencing the most valuable type-strain genomes for metagenomic binning, comparative biology and taxonomic classification.</title>
        <authorList>
            <person name="Goeker M."/>
        </authorList>
    </citation>
    <scope>NUCLEOTIDE SEQUENCE [LARGE SCALE GENOMIC DNA]</scope>
    <source>
        <strain evidence="1 2">DSM 100048</strain>
    </source>
</reference>
<dbReference type="EMBL" id="SMBX01000006">
    <property type="protein sequence ID" value="TCU97318.1"/>
    <property type="molecule type" value="Genomic_DNA"/>
</dbReference>
<organism evidence="1 2">
    <name type="scientific">Paracandidimonas soli</name>
    <dbReference type="NCBI Taxonomy" id="1917182"/>
    <lineage>
        <taxon>Bacteria</taxon>
        <taxon>Pseudomonadati</taxon>
        <taxon>Pseudomonadota</taxon>
        <taxon>Betaproteobacteria</taxon>
        <taxon>Burkholderiales</taxon>
        <taxon>Alcaligenaceae</taxon>
        <taxon>Paracandidimonas</taxon>
    </lineage>
</organism>
<dbReference type="Proteomes" id="UP000294692">
    <property type="component" value="Unassembled WGS sequence"/>
</dbReference>
<dbReference type="Pfam" id="PF16460">
    <property type="entry name" value="Phage_TTP_11"/>
    <property type="match status" value="1"/>
</dbReference>
<keyword evidence="2" id="KW-1185">Reference proteome</keyword>
<comment type="caution">
    <text evidence="1">The sequence shown here is derived from an EMBL/GenBank/DDBJ whole genome shotgun (WGS) entry which is preliminary data.</text>
</comment>
<dbReference type="Gene3D" id="4.10.410.40">
    <property type="match status" value="1"/>
</dbReference>
<protein>
    <submittedName>
        <fullName evidence="1">Phage tail tube protein</fullName>
    </submittedName>
</protein>
<dbReference type="RefSeq" id="WP_132477409.1">
    <property type="nucleotide sequence ID" value="NZ_JBHRVM010000001.1"/>
</dbReference>
<name>A0A4R3V2A1_9BURK</name>
<gene>
    <name evidence="1" type="ORF">EV686_106201</name>
</gene>